<dbReference type="Proteomes" id="UP001595805">
    <property type="component" value="Unassembled WGS sequence"/>
</dbReference>
<name>A0ABV8ASC6_9BACT</name>
<dbReference type="PANTHER" id="PTHR40252:SF2">
    <property type="entry name" value="BLR0328 PROTEIN"/>
    <property type="match status" value="1"/>
</dbReference>
<evidence type="ECO:0000259" key="2">
    <source>
        <dbReference type="SMART" id="SM01204"/>
    </source>
</evidence>
<dbReference type="InterPro" id="IPR013702">
    <property type="entry name" value="FIST_domain_N"/>
</dbReference>
<dbReference type="InterPro" id="IPR019494">
    <property type="entry name" value="FIST_C"/>
</dbReference>
<keyword evidence="4" id="KW-1185">Reference proteome</keyword>
<evidence type="ECO:0000259" key="1">
    <source>
        <dbReference type="SMART" id="SM00897"/>
    </source>
</evidence>
<feature type="domain" description="FIST C-domain" evidence="2">
    <location>
        <begin position="237"/>
        <end position="381"/>
    </location>
</feature>
<reference evidence="4" key="1">
    <citation type="journal article" date="2019" name="Int. J. Syst. Evol. Microbiol.">
        <title>The Global Catalogue of Microorganisms (GCM) 10K type strain sequencing project: providing services to taxonomists for standard genome sequencing and annotation.</title>
        <authorList>
            <consortium name="The Broad Institute Genomics Platform"/>
            <consortium name="The Broad Institute Genome Sequencing Center for Infectious Disease"/>
            <person name="Wu L."/>
            <person name="Ma J."/>
        </authorList>
    </citation>
    <scope>NUCLEOTIDE SEQUENCE [LARGE SCALE GENOMIC DNA]</scope>
    <source>
        <strain evidence="4">CCUG 60523</strain>
    </source>
</reference>
<accession>A0ABV8ASC6</accession>
<dbReference type="SMART" id="SM00897">
    <property type="entry name" value="FIST"/>
    <property type="match status" value="1"/>
</dbReference>
<evidence type="ECO:0000313" key="4">
    <source>
        <dbReference type="Proteomes" id="UP001595805"/>
    </source>
</evidence>
<dbReference type="RefSeq" id="WP_377904565.1">
    <property type="nucleotide sequence ID" value="NZ_JBHRZS010000006.1"/>
</dbReference>
<dbReference type="Pfam" id="PF08495">
    <property type="entry name" value="FIST"/>
    <property type="match status" value="1"/>
</dbReference>
<comment type="caution">
    <text evidence="3">The sequence shown here is derived from an EMBL/GenBank/DDBJ whole genome shotgun (WGS) entry which is preliminary data.</text>
</comment>
<evidence type="ECO:0000313" key="3">
    <source>
        <dbReference type="EMBL" id="MFC3879801.1"/>
    </source>
</evidence>
<dbReference type="Pfam" id="PF10442">
    <property type="entry name" value="FIST_C"/>
    <property type="match status" value="1"/>
</dbReference>
<organism evidence="3 4">
    <name type="scientific">Algoriphagus namhaensis</name>
    <dbReference type="NCBI Taxonomy" id="915353"/>
    <lineage>
        <taxon>Bacteria</taxon>
        <taxon>Pseudomonadati</taxon>
        <taxon>Bacteroidota</taxon>
        <taxon>Cytophagia</taxon>
        <taxon>Cytophagales</taxon>
        <taxon>Cyclobacteriaceae</taxon>
        <taxon>Algoriphagus</taxon>
    </lineage>
</organism>
<sequence>MKTKVGIGHSNQTDSFAAGKEATEKALANGKIERSDFALIFCGGKHNPQEFLDGVNAIIPDCEKAGGTSFGIITNDFIGYDGFEVGVTIFSSDKIKFDVYAEGDINLNEFKAGDALGKKIKAGGVKDPVAAMVFYDSSKQQNPPMLNFATPLFAALEPHLPKGIPCAGGGFLADMRLSQCYQFVNNKVVSQHVLAILISGDCQFDTTILHGCHPCSDYLTITKAEGPVVFEIDGEPAVDKIHELLGGKEVVDVKDFAMNVTLGINRGDKFGDFQEKDFANRLTLAVDEPNKALVMFEPDLTNGSEVQLMRRNLEPDYLQSVISGVKDQISNLNPVYSFYINCGGRARPFSGVGFEDAEEVQKAVGDIPLAGFYSGVEVARVGEFLQPLDWTGVLCFLAEK</sequence>
<protein>
    <submittedName>
        <fullName evidence="3">FIST signal transduction protein</fullName>
    </submittedName>
</protein>
<gene>
    <name evidence="3" type="ORF">ACFOSV_06420</name>
</gene>
<dbReference type="SMART" id="SM01204">
    <property type="entry name" value="FIST_C"/>
    <property type="match status" value="1"/>
</dbReference>
<dbReference type="EMBL" id="JBHRZS010000006">
    <property type="protein sequence ID" value="MFC3879801.1"/>
    <property type="molecule type" value="Genomic_DNA"/>
</dbReference>
<feature type="domain" description="FIST" evidence="1">
    <location>
        <begin position="34"/>
        <end position="236"/>
    </location>
</feature>
<proteinExistence type="predicted"/>
<dbReference type="PANTHER" id="PTHR40252">
    <property type="entry name" value="BLR0328 PROTEIN"/>
    <property type="match status" value="1"/>
</dbReference>